<dbReference type="InterPro" id="IPR015943">
    <property type="entry name" value="WD40/YVTN_repeat-like_dom_sf"/>
</dbReference>
<accession>A0A9W9FU24</accession>
<dbReference type="GO" id="GO:0017057">
    <property type="term" value="F:6-phosphogluconolactonase activity"/>
    <property type="evidence" value="ECO:0007669"/>
    <property type="project" value="TreeGrafter"/>
</dbReference>
<dbReference type="PANTHER" id="PTHR30344">
    <property type="entry name" value="6-PHOSPHOGLUCONOLACTONASE-RELATED"/>
    <property type="match status" value="1"/>
</dbReference>
<organism evidence="2 3">
    <name type="scientific">Penicillium angulare</name>
    <dbReference type="NCBI Taxonomy" id="116970"/>
    <lineage>
        <taxon>Eukaryota</taxon>
        <taxon>Fungi</taxon>
        <taxon>Dikarya</taxon>
        <taxon>Ascomycota</taxon>
        <taxon>Pezizomycotina</taxon>
        <taxon>Eurotiomycetes</taxon>
        <taxon>Eurotiomycetidae</taxon>
        <taxon>Eurotiales</taxon>
        <taxon>Aspergillaceae</taxon>
        <taxon>Penicillium</taxon>
    </lineage>
</organism>
<gene>
    <name evidence="2" type="ORF">N7456_003029</name>
</gene>
<dbReference type="GO" id="GO:0016853">
    <property type="term" value="F:isomerase activity"/>
    <property type="evidence" value="ECO:0007669"/>
    <property type="project" value="UniProtKB-KW"/>
</dbReference>
<proteinExistence type="inferred from homology"/>
<dbReference type="SUPFAM" id="SSF51004">
    <property type="entry name" value="C-terminal (heme d1) domain of cytochrome cd1-nitrite reductase"/>
    <property type="match status" value="1"/>
</dbReference>
<reference evidence="2" key="2">
    <citation type="journal article" date="2023" name="IMA Fungus">
        <title>Comparative genomic study of the Penicillium genus elucidates a diverse pangenome and 15 lateral gene transfer events.</title>
        <authorList>
            <person name="Petersen C."/>
            <person name="Sorensen T."/>
            <person name="Nielsen M.R."/>
            <person name="Sondergaard T.E."/>
            <person name="Sorensen J.L."/>
            <person name="Fitzpatrick D.A."/>
            <person name="Frisvad J.C."/>
            <person name="Nielsen K.L."/>
        </authorList>
    </citation>
    <scope>NUCLEOTIDE SEQUENCE</scope>
    <source>
        <strain evidence="2">IBT 30069</strain>
    </source>
</reference>
<comment type="caution">
    <text evidence="2">The sequence shown here is derived from an EMBL/GenBank/DDBJ whole genome shotgun (WGS) entry which is preliminary data.</text>
</comment>
<name>A0A9W9FU24_9EURO</name>
<dbReference type="Gene3D" id="2.130.10.10">
    <property type="entry name" value="YVTN repeat-like/Quinoprotein amine dehydrogenase"/>
    <property type="match status" value="1"/>
</dbReference>
<dbReference type="AlphaFoldDB" id="A0A9W9FU24"/>
<dbReference type="OrthoDB" id="9972196at2759"/>
<dbReference type="Proteomes" id="UP001149165">
    <property type="component" value="Unassembled WGS sequence"/>
</dbReference>
<dbReference type="SUPFAM" id="SSF63829">
    <property type="entry name" value="Calcium-dependent phosphotriesterase"/>
    <property type="match status" value="1"/>
</dbReference>
<evidence type="ECO:0000313" key="3">
    <source>
        <dbReference type="Proteomes" id="UP001149165"/>
    </source>
</evidence>
<reference evidence="2" key="1">
    <citation type="submission" date="2022-11" db="EMBL/GenBank/DDBJ databases">
        <authorList>
            <person name="Petersen C."/>
        </authorList>
    </citation>
    <scope>NUCLEOTIDE SEQUENCE</scope>
    <source>
        <strain evidence="2">IBT 30069</strain>
    </source>
</reference>
<dbReference type="EMBL" id="JAPQKH010000003">
    <property type="protein sequence ID" value="KAJ5106354.1"/>
    <property type="molecule type" value="Genomic_DNA"/>
</dbReference>
<dbReference type="InterPro" id="IPR019405">
    <property type="entry name" value="Lactonase_7-beta_prop"/>
</dbReference>
<keyword evidence="3" id="KW-1185">Reference proteome</keyword>
<evidence type="ECO:0000256" key="1">
    <source>
        <dbReference type="ARBA" id="ARBA00005564"/>
    </source>
</evidence>
<keyword evidence="2" id="KW-0413">Isomerase</keyword>
<dbReference type="PANTHER" id="PTHR30344:SF1">
    <property type="entry name" value="6-PHOSPHOGLUCONOLACTONASE"/>
    <property type="match status" value="1"/>
</dbReference>
<dbReference type="Pfam" id="PF10282">
    <property type="entry name" value="Lactonase"/>
    <property type="match status" value="1"/>
</dbReference>
<comment type="similarity">
    <text evidence="1">Belongs to the cycloisomerase 2 family.</text>
</comment>
<protein>
    <submittedName>
        <fullName evidence="2">Isomerase YbhE</fullName>
    </submittedName>
</protein>
<dbReference type="InterPro" id="IPR050282">
    <property type="entry name" value="Cycloisomerase_2"/>
</dbReference>
<evidence type="ECO:0000313" key="2">
    <source>
        <dbReference type="EMBL" id="KAJ5106354.1"/>
    </source>
</evidence>
<dbReference type="InterPro" id="IPR011048">
    <property type="entry name" value="Haem_d1_sf"/>
</dbReference>
<sequence>MASSSTYAYVGSFSMPNPPEHEGLHVFRVDEKSGVLTPIAKHVRGLNVGTIFHDSKRGVLYVADEVASTTEFRQQYGSAGGGGGRIYAFSIHSATGDLTRIGQWPSYGTQPAGIALDASGNFLIVSHFTSRATTTTIVGDSRLGYRVEPRYDDATTVLFPIDEAGNLSDPCDIHVHPASGLTPPSCLHSVTLSREGSFLVECDMNKDQLITYELDCKAQSLHVQSIHKTPPGSGPRYCAFHPTHSVFYVNYEHQPTVESFSYSNGGVIQSIGTVDVLPDNFEGGPGVLLSDLRIHPSGRYVYTLVRGHNLVSVFAVNDTTGHLRLVQSVLLKGISPKGCASSADGKFLYIAMSVSNEVQVWKINDDGLLTLTGQTVTVPRPSAMAVVNLCPQPAGYPELLNVE</sequence>